<accession>A0ABV1XI72</accession>
<evidence type="ECO:0000313" key="7">
    <source>
        <dbReference type="Proteomes" id="UP001486207"/>
    </source>
</evidence>
<dbReference type="CDD" id="cd19531">
    <property type="entry name" value="LCL_NRPS-like"/>
    <property type="match status" value="2"/>
</dbReference>
<dbReference type="InterPro" id="IPR023213">
    <property type="entry name" value="CAT-like_dom_sf"/>
</dbReference>
<dbReference type="InterPro" id="IPR010071">
    <property type="entry name" value="AA_adenyl_dom"/>
</dbReference>
<dbReference type="SUPFAM" id="SSF56801">
    <property type="entry name" value="Acetyl-CoA synthetase-like"/>
    <property type="match status" value="2"/>
</dbReference>
<keyword evidence="2" id="KW-0596">Phosphopantetheine</keyword>
<dbReference type="CDD" id="cd05930">
    <property type="entry name" value="A_NRPS"/>
    <property type="match status" value="1"/>
</dbReference>
<evidence type="ECO:0000313" key="6">
    <source>
        <dbReference type="EMBL" id="MER7371185.1"/>
    </source>
</evidence>
<dbReference type="SMART" id="SM00823">
    <property type="entry name" value="PKS_PP"/>
    <property type="match status" value="4"/>
</dbReference>
<evidence type="ECO:0000256" key="2">
    <source>
        <dbReference type="ARBA" id="ARBA00022450"/>
    </source>
</evidence>
<dbReference type="SUPFAM" id="SSF52777">
    <property type="entry name" value="CoA-dependent acyltransferases"/>
    <property type="match status" value="8"/>
</dbReference>
<dbReference type="Proteomes" id="UP001486207">
    <property type="component" value="Unassembled WGS sequence"/>
</dbReference>
<feature type="domain" description="Carrier" evidence="5">
    <location>
        <begin position="884"/>
        <end position="959"/>
    </location>
</feature>
<dbReference type="Pfam" id="PF00501">
    <property type="entry name" value="AMP-binding"/>
    <property type="match status" value="2"/>
</dbReference>
<dbReference type="PROSITE" id="PS00012">
    <property type="entry name" value="PHOSPHOPANTETHEINE"/>
    <property type="match status" value="4"/>
</dbReference>
<dbReference type="Gene3D" id="3.40.50.12780">
    <property type="entry name" value="N-terminal domain of ligase-like"/>
    <property type="match status" value="2"/>
</dbReference>
<dbReference type="Pfam" id="PF13193">
    <property type="entry name" value="AMP-binding_C"/>
    <property type="match status" value="2"/>
</dbReference>
<dbReference type="Gene3D" id="3.30.300.30">
    <property type="match status" value="2"/>
</dbReference>
<dbReference type="InterPro" id="IPR042099">
    <property type="entry name" value="ANL_N_sf"/>
</dbReference>
<dbReference type="SUPFAM" id="SSF47336">
    <property type="entry name" value="ACP-like"/>
    <property type="match status" value="4"/>
</dbReference>
<dbReference type="Gene3D" id="3.30.559.30">
    <property type="entry name" value="Nonribosomal peptide synthetase, condensation domain"/>
    <property type="match status" value="4"/>
</dbReference>
<evidence type="ECO:0000256" key="4">
    <source>
        <dbReference type="SAM" id="MobiDB-lite"/>
    </source>
</evidence>
<dbReference type="InterPro" id="IPR020806">
    <property type="entry name" value="PKS_PP-bd"/>
</dbReference>
<feature type="domain" description="Carrier" evidence="5">
    <location>
        <begin position="1945"/>
        <end position="2019"/>
    </location>
</feature>
<evidence type="ECO:0000259" key="5">
    <source>
        <dbReference type="PROSITE" id="PS50075"/>
    </source>
</evidence>
<dbReference type="EMBL" id="JBEPFB010000001">
    <property type="protein sequence ID" value="MER7371185.1"/>
    <property type="molecule type" value="Genomic_DNA"/>
</dbReference>
<dbReference type="InterPro" id="IPR006162">
    <property type="entry name" value="Ppantetheine_attach_site"/>
</dbReference>
<dbReference type="Gene3D" id="3.30.559.10">
    <property type="entry name" value="Chloramphenicol acetyltransferase-like domain"/>
    <property type="match status" value="4"/>
</dbReference>
<keyword evidence="7" id="KW-1185">Reference proteome</keyword>
<keyword evidence="3" id="KW-0597">Phosphoprotein</keyword>
<dbReference type="InterPro" id="IPR025110">
    <property type="entry name" value="AMP-bd_C"/>
</dbReference>
<dbReference type="RefSeq" id="WP_190069052.1">
    <property type="nucleotide sequence ID" value="NZ_BNBM01000002.1"/>
</dbReference>
<dbReference type="InterPro" id="IPR009081">
    <property type="entry name" value="PP-bd_ACP"/>
</dbReference>
<proteinExistence type="predicted"/>
<feature type="domain" description="Carrier" evidence="5">
    <location>
        <begin position="2019"/>
        <end position="2093"/>
    </location>
</feature>
<dbReference type="Pfam" id="PF00550">
    <property type="entry name" value="PP-binding"/>
    <property type="match status" value="4"/>
</dbReference>
<feature type="region of interest" description="Disordered" evidence="4">
    <location>
        <begin position="1928"/>
        <end position="1948"/>
    </location>
</feature>
<name>A0ABV1XI72_9ACTN</name>
<dbReference type="InterPro" id="IPR045851">
    <property type="entry name" value="AMP-bd_C_sf"/>
</dbReference>
<dbReference type="NCBIfam" id="TIGR01733">
    <property type="entry name" value="AA-adenyl-dom"/>
    <property type="match status" value="1"/>
</dbReference>
<gene>
    <name evidence="6" type="ORF">ABT384_00780</name>
</gene>
<dbReference type="Gene3D" id="1.10.1200.10">
    <property type="entry name" value="ACP-like"/>
    <property type="match status" value="4"/>
</dbReference>
<comment type="caution">
    <text evidence="6">The sequence shown here is derived from an EMBL/GenBank/DDBJ whole genome shotgun (WGS) entry which is preliminary data.</text>
</comment>
<dbReference type="InterPro" id="IPR000873">
    <property type="entry name" value="AMP-dep_synth/lig_dom"/>
</dbReference>
<dbReference type="PANTHER" id="PTHR45527:SF1">
    <property type="entry name" value="FATTY ACID SYNTHASE"/>
    <property type="match status" value="1"/>
</dbReference>
<dbReference type="Gene3D" id="2.30.38.10">
    <property type="entry name" value="Luciferase, Domain 3"/>
    <property type="match status" value="1"/>
</dbReference>
<feature type="domain" description="Carrier" evidence="5">
    <location>
        <begin position="2549"/>
        <end position="2623"/>
    </location>
</feature>
<organism evidence="6 7">
    <name type="scientific">Streptomyces lanatus</name>
    <dbReference type="NCBI Taxonomy" id="66900"/>
    <lineage>
        <taxon>Bacteria</taxon>
        <taxon>Bacillati</taxon>
        <taxon>Actinomycetota</taxon>
        <taxon>Actinomycetes</taxon>
        <taxon>Kitasatosporales</taxon>
        <taxon>Streptomycetaceae</taxon>
        <taxon>Streptomyces</taxon>
    </lineage>
</organism>
<sequence length="3074" mass="330955">MSATGPAGQLVSQARLDAMSPAKRALLAKRLAGRGGRAADTVVPVPRDGEPPVSAAQRRLWYMDQLTPGSPVFNLSVALRLTGPLETEALRTAVQRVFARHESLRTVFPAPGGSPVQRILPEIEVGLTPLTLPDGADDTALIAALEAEAARPFSLEHGPLARVRLFRLGPAEHVLLLAIHHSVCDGWSMSIVIDELMKLYAAGVSGDEAELAAPPVQYADYTAWEAKPERESELAPQLDYWRRTLRGAPGAIDLPIDWPRAAVQSFRGALHRFTLPSGVWPAVREVARAEQATPFMVLLAAYCALLSRCSTQGEVTVATPVANRPQDEIQDVVGFFVNSIALRVDTSGDPTFRELVRRVRDIAQEGLARSGVPFDRVVDVVDPARSLAHAPLAQVSFALLDDQAMDEETGGLRVTTVEHHTGTAKYDLTLELWPDAAGDLHGTLEYATDLFAEPTATALIFRLGTLLASLAHEPDTAVGQAPLLSADETRAMAEAWREGQEAVPFEGRCAHEEFERQVRRTPDAPAMATVEPGPTFAELDRRADRLARSLRAAGAGPGTRVALLLEPGADLVAGALGTLKAGAVCVPVDPTGPAAGIASVLDDADVTVVLTDKGHDSLAEGRAWVRPDDDPGSLPAVDPSAPHPLSASCVLYGAGATARPEGLVVTHRDLARYCAGDDGPTVADALRALLTTEEPRGTRHHVLDAALRPAAPGTVGELWLGGAGVAGGYRNRPELTARRFLPDPFAGTPGARMFRTGDLVRVGPGGGIEYVGRVDSRIRVGGRLVEPAAVEAALERLPEVREAAVAEGSDRSAMVACVAVADPEGTSADALRAALARELPGCAVPADLIVLPALPRTSGGEIDWPAVPRPADVGATGSDGAAELPVTALERTIAEVWAEVLGLPEVGREANFLALGGHSLLATQAVARLRDALAMDIPLRVFLRASSLADLAAQIENLGGERQRPRVVPTPRTTPAPMSYAQGRLYFLSRLAQDSSFYNVPIALRLDGTLDRAALRQAFEALWARHEGLRTYFPSLDGEPMQAILPARKVPFEEISLEGEAEQRKLFEALVDQEARTPFDLGEGPLVRCRLLRLAPDAHVLLLTLHHAVSDGWSVNVVLDELVALYRAFHAGEPSPLAPLPLTYVDYTRWQRSWLKGAELDSQLDYWKRTLADVPVLELPTDRPRPAAQSFKGARHEMRWSRELSRSLTELARREGVSLFMVLLAGFDVLMARSSGQTDITVGTPIAGRTMTELEPLVGFFANTLALRVDLSGDPTFAELLQRVREAAHGAYAHQDVPFEMVVDAVAPRRSLSHSPLFQVRFALQNNGDSLPDPGAELRLTELDGEQHTARFDLVVDLWETEDGLAGHVEYSTDLFDADTVARMTDRLETLLERLVRDPGQRVLGGLDILPTEERQGIEALARGARLPEDTEAHTFVRRFVEQAARRPDAPAVTGGEVTLSYGELRARSGKLARVLAAAGVGPGAMAGVYLDRGVDFLVAVLAVLEAGGAYVPLDPAYPAQRRAAIVADARPALVLTSRALAGSAPEVAGELLVLEDAEAGAPALTEPAPPLTEPSPDMPAYVVYTSGTQGLPKGVVLTHGALAAYLTALPEAVELPAEPVYLHTASFAFSSSVRQFAVPLAHGGRVVVADRERIASPEALLEYAAGHGVQVLDLVPSYLRVVQPALARHQGWRPELVLTASEPLSYDLPEALRAAPGRTPRLVNMYGQTETTGIVAVAPVVGGRDGRGAVVPLGRPIGGAQVHVVDEWLRPVPLGHPGEIVIGGTGLALGYLGDPALTAQRFVASPFGPEGGRLYRTGDRGRLLADGRVEFLGRIGDQVKIRGHRVEPQEVTSVLSALDGVAECAVLCVEDAVDERRLVGHVALRAGSPATAHTLRTALRETLPDYMVPTLVLVDALPRLPNGKVDRAALTTPATGPTPTSGERPHSRTEEILAGIWREVLRVPEVGLEDDFFALGGDSLHVIRVVDRARKAGVSVTPAQFIAHPTVAGLAALAGGGRPHGRTEEILAGIWREVLRVPEVGLEDDFFALGGDSLHVIRVVDRARKAGVAVTPAQFIAHPTIAGLAALGDVRTVEDRGADGGPVPLVPSHLAFLERDFADKEIYTHPFIYEANDPLDPALVERAVACVLEHHESLRICFPEDGGTYRVRVQERFERTPFTSVDLSALEPAAQDVAFQRLDAALHRKLDFAQGPLLHVALVRFGPDRPDTLIVIVHHQLMDNSSWDVLMEDFQDAYVALAAGREPDLKPATGSFASWARGLDRLARSSELDEDAAYWSALAERPVPEWPLDHEGGEDCMSTEESVVIGLDAEETTALRLAMRHGYRLSVNEALLAATLRGFTEWSGQSSVIVDLVARGRELGDTGLDLSRAIGRFSMTSPRLLEAPSQDGPRALLDSVAAQLGAVPRKGLGFGLLRYIGARPEVSEALAALGKPHILLNNWGDFDNVVADSPVLGPPVEDAWPMPELQRMHRLMIDCRVYSGALKVGFRFSRNLNDRASIERLAGLVEDSLRSFVRLGDDLPAAPAPTGEAMSPVERTLAAIWCEVLRVPEVGTDDDFFAVGGDSLHVIRVVDRARKAGVYVTPAQFIANPTIAGLAAVATDLTAARGEDTHDEGRPGRIPLVPSHHAFLRREFTDQHLYTHVFTFETKQPLDPELLRQAVTQVVDHHDALRICFPMEDGRYTVRVQERFEQAPFTSVDLSALEPDALGVAFGRLDRSLHRKLDYGNGPLLHFALVKQGQDRPDVLVAIVHHQLMDNSSWSILLEDLQSAYLALAAGRQPQLPAQTAHFVEWARRLDRLAASPELDEDAAYWTAIAERPVPRLPLDHEDGTGGMASEESVEVALDAATTAELRRMMPRTYRLSLNDALQAALLKGVADWSGQTSILLDLVSRGREAGGEDLDLSRAIGRFSTTSPRLLELPADTSPRAVLDAVAEQVRAVPRGGLGYGLLRYGGARHRVAEELAPLGEPDILLSNWGEYEASQDESPLLGPAMGELAPVPDLARMHRLIVNVGIADGELGLTIRYSSRLHDRATVERLADLVARALRSFVRPDGV</sequence>
<comment type="cofactor">
    <cofactor evidence="1">
        <name>pantetheine 4'-phosphate</name>
        <dbReference type="ChEBI" id="CHEBI:47942"/>
    </cofactor>
</comment>
<dbReference type="PANTHER" id="PTHR45527">
    <property type="entry name" value="NONRIBOSOMAL PEPTIDE SYNTHETASE"/>
    <property type="match status" value="1"/>
</dbReference>
<dbReference type="Pfam" id="PF00668">
    <property type="entry name" value="Condensation"/>
    <property type="match status" value="4"/>
</dbReference>
<dbReference type="InterPro" id="IPR036736">
    <property type="entry name" value="ACP-like_sf"/>
</dbReference>
<evidence type="ECO:0000256" key="1">
    <source>
        <dbReference type="ARBA" id="ARBA00001957"/>
    </source>
</evidence>
<dbReference type="PROSITE" id="PS50075">
    <property type="entry name" value="CARRIER"/>
    <property type="match status" value="4"/>
</dbReference>
<feature type="compositionally biased region" description="Low complexity" evidence="4">
    <location>
        <begin position="1929"/>
        <end position="1941"/>
    </location>
</feature>
<protein>
    <submittedName>
        <fullName evidence="6">Non-ribosomal peptide synthetase</fullName>
    </submittedName>
</protein>
<dbReference type="InterPro" id="IPR001242">
    <property type="entry name" value="Condensation_dom"/>
</dbReference>
<reference evidence="6 7" key="1">
    <citation type="submission" date="2024-06" db="EMBL/GenBank/DDBJ databases">
        <title>The Natural Products Discovery Center: Release of the First 8490 Sequenced Strains for Exploring Actinobacteria Biosynthetic Diversity.</title>
        <authorList>
            <person name="Kalkreuter E."/>
            <person name="Kautsar S.A."/>
            <person name="Yang D."/>
            <person name="Bader C.D."/>
            <person name="Teijaro C.N."/>
            <person name="Fluegel L."/>
            <person name="Davis C.M."/>
            <person name="Simpson J.R."/>
            <person name="Lauterbach L."/>
            <person name="Steele A.D."/>
            <person name="Gui C."/>
            <person name="Meng S."/>
            <person name="Li G."/>
            <person name="Viehrig K."/>
            <person name="Ye F."/>
            <person name="Su P."/>
            <person name="Kiefer A.F."/>
            <person name="Nichols A."/>
            <person name="Cepeda A.J."/>
            <person name="Yan W."/>
            <person name="Fan B."/>
            <person name="Jiang Y."/>
            <person name="Adhikari A."/>
            <person name="Zheng C.-J."/>
            <person name="Schuster L."/>
            <person name="Cowan T.M."/>
            <person name="Smanski M.J."/>
            <person name="Chevrette M.G."/>
            <person name="De Carvalho L.P.S."/>
            <person name="Shen B."/>
        </authorList>
    </citation>
    <scope>NUCLEOTIDE SEQUENCE [LARGE SCALE GENOMIC DNA]</scope>
    <source>
        <strain evidence="6 7">NPDC000155</strain>
    </source>
</reference>
<evidence type="ECO:0000256" key="3">
    <source>
        <dbReference type="ARBA" id="ARBA00022553"/>
    </source>
</evidence>